<dbReference type="CDD" id="cd05236">
    <property type="entry name" value="FAR-N_SDR_e"/>
    <property type="match status" value="1"/>
</dbReference>
<proteinExistence type="inferred from homology"/>
<dbReference type="InterPro" id="IPR036291">
    <property type="entry name" value="NAD(P)-bd_dom_sf"/>
</dbReference>
<dbReference type="EC" id="1.2.1.84" evidence="11"/>
<dbReference type="RefSeq" id="XP_017026657.1">
    <property type="nucleotide sequence ID" value="XM_017171168.2"/>
</dbReference>
<dbReference type="OrthoDB" id="429813at2759"/>
<evidence type="ECO:0000256" key="9">
    <source>
        <dbReference type="ARBA" id="ARBA00023136"/>
    </source>
</evidence>
<evidence type="ECO:0000256" key="5">
    <source>
        <dbReference type="ARBA" id="ARBA00022857"/>
    </source>
</evidence>
<dbReference type="Pfam" id="PF03015">
    <property type="entry name" value="Sterile"/>
    <property type="match status" value="1"/>
</dbReference>
<feature type="transmembrane region" description="Helical" evidence="11">
    <location>
        <begin position="471"/>
        <end position="494"/>
    </location>
</feature>
<comment type="function">
    <text evidence="11">Catalyzes the reduction of fatty acyl-CoA to fatty alcohols.</text>
</comment>
<dbReference type="SUPFAM" id="SSF51735">
    <property type="entry name" value="NAD(P)-binding Rossmann-fold domains"/>
    <property type="match status" value="1"/>
</dbReference>
<comment type="catalytic activity">
    <reaction evidence="10 11">
        <text>a long-chain fatty acyl-CoA + 2 NADPH + 2 H(+) = a long-chain primary fatty alcohol + 2 NADP(+) + CoA</text>
        <dbReference type="Rhea" id="RHEA:52716"/>
        <dbReference type="ChEBI" id="CHEBI:15378"/>
        <dbReference type="ChEBI" id="CHEBI:57287"/>
        <dbReference type="ChEBI" id="CHEBI:57783"/>
        <dbReference type="ChEBI" id="CHEBI:58349"/>
        <dbReference type="ChEBI" id="CHEBI:77396"/>
        <dbReference type="ChEBI" id="CHEBI:83139"/>
        <dbReference type="EC" id="1.2.1.84"/>
    </reaction>
</comment>
<keyword evidence="8 11" id="KW-0443">Lipid metabolism</keyword>
<dbReference type="AlphaFoldDB" id="A0A6P4ICM4"/>
<protein>
    <recommendedName>
        <fullName evidence="11">Fatty acyl-CoA reductase</fullName>
        <ecNumber evidence="11">1.2.1.84</ecNumber>
    </recommendedName>
</protein>
<feature type="transmembrane region" description="Helical" evidence="11">
    <location>
        <begin position="353"/>
        <end position="374"/>
    </location>
</feature>
<dbReference type="FunFam" id="3.40.50.720:FF:000143">
    <property type="entry name" value="Fatty acyl-CoA reductase"/>
    <property type="match status" value="1"/>
</dbReference>
<evidence type="ECO:0000256" key="10">
    <source>
        <dbReference type="ARBA" id="ARBA00052530"/>
    </source>
</evidence>
<dbReference type="GO" id="GO:0035336">
    <property type="term" value="P:long-chain fatty-acyl-CoA metabolic process"/>
    <property type="evidence" value="ECO:0007669"/>
    <property type="project" value="TreeGrafter"/>
</dbReference>
<evidence type="ECO:0000313" key="15">
    <source>
        <dbReference type="RefSeq" id="XP_017026657.1"/>
    </source>
</evidence>
<dbReference type="GO" id="GO:0080019">
    <property type="term" value="F:alcohol-forming very long-chain fatty acyl-CoA reductase activity"/>
    <property type="evidence" value="ECO:0007669"/>
    <property type="project" value="InterPro"/>
</dbReference>
<dbReference type="GO" id="GO:0005777">
    <property type="term" value="C:peroxisome"/>
    <property type="evidence" value="ECO:0007669"/>
    <property type="project" value="TreeGrafter"/>
</dbReference>
<evidence type="ECO:0000256" key="6">
    <source>
        <dbReference type="ARBA" id="ARBA00022989"/>
    </source>
</evidence>
<accession>A0A6P4ICM4</accession>
<dbReference type="PANTHER" id="PTHR11011">
    <property type="entry name" value="MALE STERILITY PROTEIN 2-RELATED"/>
    <property type="match status" value="1"/>
</dbReference>
<keyword evidence="3 11" id="KW-0444">Lipid biosynthesis</keyword>
<evidence type="ECO:0000256" key="1">
    <source>
        <dbReference type="ARBA" id="ARBA00004141"/>
    </source>
</evidence>
<evidence type="ECO:0000256" key="7">
    <source>
        <dbReference type="ARBA" id="ARBA00023002"/>
    </source>
</evidence>
<dbReference type="InterPro" id="IPR033640">
    <property type="entry name" value="FAR_C"/>
</dbReference>
<dbReference type="InterPro" id="IPR026055">
    <property type="entry name" value="FAR"/>
</dbReference>
<keyword evidence="7 11" id="KW-0560">Oxidoreductase</keyword>
<name>A0A6P4ICM4_DROKI</name>
<comment type="similarity">
    <text evidence="2 11">Belongs to the fatty acyl-CoA reductase family.</text>
</comment>
<keyword evidence="4 11" id="KW-0812">Transmembrane</keyword>
<evidence type="ECO:0000256" key="3">
    <source>
        <dbReference type="ARBA" id="ARBA00022516"/>
    </source>
</evidence>
<dbReference type="PANTHER" id="PTHR11011:SF60">
    <property type="entry name" value="FATTY ACYL-COA REDUCTASE-RELATED"/>
    <property type="match status" value="1"/>
</dbReference>
<keyword evidence="14" id="KW-1185">Reference proteome</keyword>
<gene>
    <name evidence="15" type="primary">LOC108077717</name>
</gene>
<evidence type="ECO:0000256" key="2">
    <source>
        <dbReference type="ARBA" id="ARBA00005928"/>
    </source>
</evidence>
<evidence type="ECO:0000256" key="8">
    <source>
        <dbReference type="ARBA" id="ARBA00023098"/>
    </source>
</evidence>
<dbReference type="Pfam" id="PF07993">
    <property type="entry name" value="NAD_binding_4"/>
    <property type="match status" value="1"/>
</dbReference>
<dbReference type="Gene3D" id="3.40.50.720">
    <property type="entry name" value="NAD(P)-binding Rossmann-like Domain"/>
    <property type="match status" value="1"/>
</dbReference>
<keyword evidence="6 11" id="KW-1133">Transmembrane helix</keyword>
<dbReference type="GO" id="GO:0016020">
    <property type="term" value="C:membrane"/>
    <property type="evidence" value="ECO:0007669"/>
    <property type="project" value="UniProtKB-SubCell"/>
</dbReference>
<evidence type="ECO:0000313" key="14">
    <source>
        <dbReference type="Proteomes" id="UP001652661"/>
    </source>
</evidence>
<dbReference type="CDD" id="cd09071">
    <property type="entry name" value="FAR_C"/>
    <property type="match status" value="1"/>
</dbReference>
<feature type="domain" description="Fatty acyl-CoA reductase C-terminal" evidence="12">
    <location>
        <begin position="362"/>
        <end position="454"/>
    </location>
</feature>
<evidence type="ECO:0000259" key="13">
    <source>
        <dbReference type="Pfam" id="PF07993"/>
    </source>
</evidence>
<dbReference type="Proteomes" id="UP001652661">
    <property type="component" value="Chromosome 3R"/>
</dbReference>
<reference evidence="15" key="1">
    <citation type="submission" date="2025-08" db="UniProtKB">
        <authorList>
            <consortium name="RefSeq"/>
        </authorList>
    </citation>
    <scope>IDENTIFICATION</scope>
    <source>
        <strain evidence="15">14028-0561.14</strain>
        <tissue evidence="15">Whole fly</tissue>
    </source>
</reference>
<evidence type="ECO:0000256" key="4">
    <source>
        <dbReference type="ARBA" id="ARBA00022692"/>
    </source>
</evidence>
<evidence type="ECO:0000256" key="11">
    <source>
        <dbReference type="RuleBase" id="RU363097"/>
    </source>
</evidence>
<feature type="domain" description="Thioester reductase (TE)" evidence="13">
    <location>
        <begin position="16"/>
        <end position="287"/>
    </location>
</feature>
<keyword evidence="9 11" id="KW-0472">Membrane</keyword>
<sequence>MATDVQTFYKDKVVFLTGGSGFLGKVLIEKLLRTTKVKRIYVLLRTKNGQDVQDRFATWETDPVFLLLLQSDPDVLKRVAPLAGDCQAPDLGLSPSDRQLLLDEVQVVFHGAATVRFMEPLHIALAINTRAALLMMELAKEMQHLVAFVHVSTAFSNCVEKHIEERYYPENLNRPVRKVLQLYETLDDELVDNMTPVLLGKFPNTYTYTKALAEQLLQNEAGDLPFCIFRPGAIIATYKEPMSGWIDNLYGPIAVLYGAARGFIRITLLNVHAQAGIVPVDYCVNTMIVLAWDTARNALKAHHPDPPIYNFTPSERRPITWGGFRDKAGKLKNTFPLNRMLWKPFLHCTRSMWLFKFLVYFYHLLPGYAIDMVLRLRGRKPRLIKLYDKIHKNIEVLSPFVDTSWKFDTNNTQHLWKQLSPDDQLLYEFDMSRLDWDDYFKRALAGLRIYLGKEDPGEDSLKRGRVLLRRFTILHSILQFVLFSGAFALLWSILKPLFSL</sequence>
<organism evidence="14 15">
    <name type="scientific">Drosophila kikkawai</name>
    <name type="common">Fruit fly</name>
    <dbReference type="NCBI Taxonomy" id="30033"/>
    <lineage>
        <taxon>Eukaryota</taxon>
        <taxon>Metazoa</taxon>
        <taxon>Ecdysozoa</taxon>
        <taxon>Arthropoda</taxon>
        <taxon>Hexapoda</taxon>
        <taxon>Insecta</taxon>
        <taxon>Pterygota</taxon>
        <taxon>Neoptera</taxon>
        <taxon>Endopterygota</taxon>
        <taxon>Diptera</taxon>
        <taxon>Brachycera</taxon>
        <taxon>Muscomorpha</taxon>
        <taxon>Ephydroidea</taxon>
        <taxon>Drosophilidae</taxon>
        <taxon>Drosophila</taxon>
        <taxon>Sophophora</taxon>
    </lineage>
</organism>
<dbReference type="GO" id="GO:0102965">
    <property type="term" value="F:alcohol-forming long-chain fatty acyl-CoA reductase activity"/>
    <property type="evidence" value="ECO:0007669"/>
    <property type="project" value="UniProtKB-EC"/>
</dbReference>
<comment type="subcellular location">
    <subcellularLocation>
        <location evidence="1">Membrane</location>
        <topology evidence="1">Multi-pass membrane protein</topology>
    </subcellularLocation>
</comment>
<dbReference type="InterPro" id="IPR013120">
    <property type="entry name" value="FAR_NAD-bd"/>
</dbReference>
<evidence type="ECO:0000259" key="12">
    <source>
        <dbReference type="Pfam" id="PF03015"/>
    </source>
</evidence>
<keyword evidence="5 11" id="KW-0521">NADP</keyword>
<dbReference type="GeneID" id="108077717"/>